<dbReference type="SUPFAM" id="SSF52833">
    <property type="entry name" value="Thioredoxin-like"/>
    <property type="match status" value="1"/>
</dbReference>
<accession>A0A934I1M3</accession>
<dbReference type="PANTHER" id="PTHR42899:SF1">
    <property type="entry name" value="SPERMATOGENESIS-ASSOCIATED PROTEIN 20"/>
    <property type="match status" value="1"/>
</dbReference>
<dbReference type="PANTHER" id="PTHR42899">
    <property type="entry name" value="SPERMATOGENESIS-ASSOCIATED PROTEIN 20"/>
    <property type="match status" value="1"/>
</dbReference>
<proteinExistence type="predicted"/>
<dbReference type="InterPro" id="IPR004879">
    <property type="entry name" value="Ssp411-like_TRX"/>
</dbReference>
<sequence>MNRLSRSLSPYLRQHADNPVDWREWSSDAFAEARERDVPVLLSVGYAACHWCHVMAHESFEDEATAAQMNAGFVNVKVDREERPDIDSVYMAAVVAMTRQGGWPMTVFLTPDGAPFFAGTYYPPTPVQGMPSFRQVLDAVSTAWRDRREDIVEQAGGLVEHLRTQSPELSTLTSAPTVDDLAGAVDALSRDLDAQHGGFGGAPKFPPSMTLEQLLRHHARTGDERALRMVLSTCEAMARGGLYDQLGGGFARYSVDAGWVVPHFEKMLYDNAQLLGVYAHLTRTLDALVGGGATELDGQDLVGPAALARRVTTETAEFLLRELRTGEGAFASSLDADSDGHEGTFYVWTPEQLVDVLGEDDGRWAARVLSVTPEGTFEGGASVLQLLDPDLVSAPDDAARWERVRTVLAEAREQRTRPGRDDKVVAGWNGMAVGALAEAGMILGRPDWVDAAEEAAGHVVALHLGTEDHAVHLRRVSLGTEQGDAGGTLEDYALLADGLLVLSSARRDTRWTEIARHLLDTVLDRFIEESPEGGTTFYDTPDAAHDGVELVVRPADPGDNASPSGRSAAAGALLRYAALSGSHRHRQAAEAALAVYPVLARRAPRFAGHALAVAEAMADGPREVAVVLPTAPGSSAGDDLVQAAWATPTAGAVIAVGPEGTGHPLLADRPAPVPTAYVCRGFVCERPVTTAADLRQLLSPTRTTEDTP</sequence>
<dbReference type="AlphaFoldDB" id="A0A934I1M3"/>
<keyword evidence="3" id="KW-1185">Reference proteome</keyword>
<dbReference type="Pfam" id="PF03190">
    <property type="entry name" value="Thioredox_DsbH"/>
    <property type="match status" value="1"/>
</dbReference>
<reference evidence="2" key="1">
    <citation type="submission" date="2020-12" db="EMBL/GenBank/DDBJ databases">
        <title>Sanguibacter suaedae sp. nov., isolated from Suaeda aralocaspica.</title>
        <authorList>
            <person name="Ma Q."/>
        </authorList>
    </citation>
    <scope>NUCLEOTIDE SEQUENCE</scope>
    <source>
        <strain evidence="2">YZGR15</strain>
    </source>
</reference>
<dbReference type="InterPro" id="IPR024705">
    <property type="entry name" value="Ssp411"/>
</dbReference>
<dbReference type="GO" id="GO:0005975">
    <property type="term" value="P:carbohydrate metabolic process"/>
    <property type="evidence" value="ECO:0007669"/>
    <property type="project" value="InterPro"/>
</dbReference>
<evidence type="ECO:0000259" key="1">
    <source>
        <dbReference type="Pfam" id="PF03190"/>
    </source>
</evidence>
<dbReference type="EMBL" id="JAEINH010000001">
    <property type="protein sequence ID" value="MBI9113538.1"/>
    <property type="molecule type" value="Genomic_DNA"/>
</dbReference>
<evidence type="ECO:0000313" key="2">
    <source>
        <dbReference type="EMBL" id="MBI9113538.1"/>
    </source>
</evidence>
<evidence type="ECO:0000313" key="3">
    <source>
        <dbReference type="Proteomes" id="UP000602087"/>
    </source>
</evidence>
<dbReference type="CDD" id="cd02955">
    <property type="entry name" value="SSP411"/>
    <property type="match status" value="1"/>
</dbReference>
<feature type="domain" description="Spermatogenesis-associated protein 20-like TRX" evidence="1">
    <location>
        <begin position="2"/>
        <end position="162"/>
    </location>
</feature>
<dbReference type="PIRSF" id="PIRSF006402">
    <property type="entry name" value="UCP006402_thioredoxin"/>
    <property type="match status" value="1"/>
</dbReference>
<organism evidence="2 3">
    <name type="scientific">Sanguibacter suaedae</name>
    <dbReference type="NCBI Taxonomy" id="2795737"/>
    <lineage>
        <taxon>Bacteria</taxon>
        <taxon>Bacillati</taxon>
        <taxon>Actinomycetota</taxon>
        <taxon>Actinomycetes</taxon>
        <taxon>Micrococcales</taxon>
        <taxon>Sanguibacteraceae</taxon>
        <taxon>Sanguibacter</taxon>
    </lineage>
</organism>
<dbReference type="InterPro" id="IPR036249">
    <property type="entry name" value="Thioredoxin-like_sf"/>
</dbReference>
<gene>
    <name evidence="2" type="ORF">JAV76_00740</name>
</gene>
<comment type="caution">
    <text evidence="2">The sequence shown here is derived from an EMBL/GenBank/DDBJ whole genome shotgun (WGS) entry which is preliminary data.</text>
</comment>
<protein>
    <submittedName>
        <fullName evidence="2">Thioredoxin domain-containing protein</fullName>
    </submittedName>
</protein>
<dbReference type="RefSeq" id="WP_198732105.1">
    <property type="nucleotide sequence ID" value="NZ_JAEINH010000001.1"/>
</dbReference>
<dbReference type="SUPFAM" id="SSF48208">
    <property type="entry name" value="Six-hairpin glycosidases"/>
    <property type="match status" value="1"/>
</dbReference>
<dbReference type="Proteomes" id="UP000602087">
    <property type="component" value="Unassembled WGS sequence"/>
</dbReference>
<dbReference type="InterPro" id="IPR008928">
    <property type="entry name" value="6-hairpin_glycosidase_sf"/>
</dbReference>
<dbReference type="Gene3D" id="3.40.30.10">
    <property type="entry name" value="Glutaredoxin"/>
    <property type="match status" value="1"/>
</dbReference>
<name>A0A934I1M3_9MICO</name>